<keyword evidence="2" id="KW-0614">Plasmid</keyword>
<reference evidence="2 3" key="1">
    <citation type="submission" date="2020-05" db="EMBL/GenBank/DDBJ databases">
        <title>Genome sequences of pea root nodulating Rhizobium spp.</title>
        <authorList>
            <person name="Rahi P."/>
        </authorList>
    </citation>
    <scope>NUCLEOTIDE SEQUENCE [LARGE SCALE GENOMIC DNA]</scope>
    <source>
        <strain evidence="3">JKLM 12A2</strain>
        <plasmid evidence="2 3">pPR12A201</plasmid>
    </source>
</reference>
<keyword evidence="3" id="KW-1185">Reference proteome</keyword>
<accession>A0ABX6PP27</accession>
<evidence type="ECO:0000313" key="2">
    <source>
        <dbReference type="EMBL" id="QKK20436.1"/>
    </source>
</evidence>
<protein>
    <recommendedName>
        <fullName evidence="4">Transposase</fullName>
    </recommendedName>
</protein>
<proteinExistence type="predicted"/>
<dbReference type="Proteomes" id="UP000305673">
    <property type="component" value="Plasmid pPR12A201"/>
</dbReference>
<evidence type="ECO:0000256" key="1">
    <source>
        <dbReference type="SAM" id="MobiDB-lite"/>
    </source>
</evidence>
<organism evidence="2 3">
    <name type="scientific">Rhizobium indicum</name>
    <dbReference type="NCBI Taxonomy" id="2583231"/>
    <lineage>
        <taxon>Bacteria</taxon>
        <taxon>Pseudomonadati</taxon>
        <taxon>Pseudomonadota</taxon>
        <taxon>Alphaproteobacteria</taxon>
        <taxon>Hyphomicrobiales</taxon>
        <taxon>Rhizobiaceae</taxon>
        <taxon>Rhizobium/Agrobacterium group</taxon>
        <taxon>Rhizobium</taxon>
    </lineage>
</organism>
<dbReference type="RefSeq" id="WP_173883673.1">
    <property type="nucleotide sequence ID" value="NZ_CP054022.1"/>
</dbReference>
<gene>
    <name evidence="2" type="ORF">FFM53_029025</name>
</gene>
<evidence type="ECO:0008006" key="4">
    <source>
        <dbReference type="Google" id="ProtNLM"/>
    </source>
</evidence>
<feature type="compositionally biased region" description="Basic and acidic residues" evidence="1">
    <location>
        <begin position="1"/>
        <end position="16"/>
    </location>
</feature>
<sequence>MKAVDGDIQRAGERGEPGLVGPLGQLDESFVETRVADNQLLAAFVGELTDEVPTIPQYLL</sequence>
<feature type="region of interest" description="Disordered" evidence="1">
    <location>
        <begin position="1"/>
        <end position="23"/>
    </location>
</feature>
<geneLocation type="plasmid" evidence="2 3">
    <name>pPR12A201</name>
</geneLocation>
<name>A0ABX6PP27_9HYPH</name>
<evidence type="ECO:0000313" key="3">
    <source>
        <dbReference type="Proteomes" id="UP000305673"/>
    </source>
</evidence>
<dbReference type="EMBL" id="CP054022">
    <property type="protein sequence ID" value="QKK20436.1"/>
    <property type="molecule type" value="Genomic_DNA"/>
</dbReference>